<keyword evidence="1" id="KW-0812">Transmembrane</keyword>
<evidence type="ECO:0000313" key="2">
    <source>
        <dbReference type="EMBL" id="GCE12993.1"/>
    </source>
</evidence>
<dbReference type="InterPro" id="IPR018710">
    <property type="entry name" value="DUF2232"/>
</dbReference>
<evidence type="ECO:0000313" key="3">
    <source>
        <dbReference type="Proteomes" id="UP000287352"/>
    </source>
</evidence>
<dbReference type="Pfam" id="PF09991">
    <property type="entry name" value="DUF2232"/>
    <property type="match status" value="1"/>
</dbReference>
<keyword evidence="1" id="KW-0472">Membrane</keyword>
<feature type="transmembrane region" description="Helical" evidence="1">
    <location>
        <begin position="53"/>
        <end position="71"/>
    </location>
</feature>
<proteinExistence type="predicted"/>
<dbReference type="Proteomes" id="UP000287352">
    <property type="component" value="Unassembled WGS sequence"/>
</dbReference>
<sequence length="245" mass="27994">MRRLQAIEIAEGALLADIAVVFHLIAVFLPVGSSFFQLLCFVAFAVLVLRRGLYVGMMGLVVGMFIVAVVIGPHSLFPMLLEGAGGLYLGLTMKRRFSHVAIIVLGALGGALFLYCWLFLLTLFFHLSLQSFFDSIHQAEEALFPVLASSYERMGQGEMWRQTIHPQLVAASNWLITYWWLSLYLALLTILLPVVVCVYVATNTLVRWLGYEVRPFPNDRFIHRLRWLFQRLIPRKMIKKVRSRF</sequence>
<evidence type="ECO:0000256" key="1">
    <source>
        <dbReference type="SAM" id="Phobius"/>
    </source>
</evidence>
<feature type="transmembrane region" description="Helical" evidence="1">
    <location>
        <begin position="20"/>
        <end position="46"/>
    </location>
</feature>
<dbReference type="RefSeq" id="WP_161975501.1">
    <property type="nucleotide sequence ID" value="NZ_BIFR01000001.1"/>
</dbReference>
<dbReference type="AlphaFoldDB" id="A0A402A1I0"/>
<dbReference type="EMBL" id="BIFR01000001">
    <property type="protein sequence ID" value="GCE12993.1"/>
    <property type="molecule type" value="Genomic_DNA"/>
</dbReference>
<evidence type="ECO:0008006" key="4">
    <source>
        <dbReference type="Google" id="ProtNLM"/>
    </source>
</evidence>
<comment type="caution">
    <text evidence="2">The sequence shown here is derived from an EMBL/GenBank/DDBJ whole genome shotgun (WGS) entry which is preliminary data.</text>
</comment>
<organism evidence="2 3">
    <name type="scientific">Tengunoibacter tsumagoiensis</name>
    <dbReference type="NCBI Taxonomy" id="2014871"/>
    <lineage>
        <taxon>Bacteria</taxon>
        <taxon>Bacillati</taxon>
        <taxon>Chloroflexota</taxon>
        <taxon>Ktedonobacteria</taxon>
        <taxon>Ktedonobacterales</taxon>
        <taxon>Dictyobacteraceae</taxon>
        <taxon>Tengunoibacter</taxon>
    </lineage>
</organism>
<name>A0A402A1I0_9CHLR</name>
<keyword evidence="3" id="KW-1185">Reference proteome</keyword>
<accession>A0A402A1I0</accession>
<keyword evidence="1" id="KW-1133">Transmembrane helix</keyword>
<reference evidence="3" key="1">
    <citation type="submission" date="2018-12" db="EMBL/GenBank/DDBJ databases">
        <title>Tengunoibacter tsumagoiensis gen. nov., sp. nov., Dictyobacter kobayashii sp. nov., D. alpinus sp. nov., and D. joshuensis sp. nov. and description of Dictyobacteraceae fam. nov. within the order Ktedonobacterales isolated from Tengu-no-mugimeshi.</title>
        <authorList>
            <person name="Wang C.M."/>
            <person name="Zheng Y."/>
            <person name="Sakai Y."/>
            <person name="Toyoda A."/>
            <person name="Minakuchi Y."/>
            <person name="Abe K."/>
            <person name="Yokota A."/>
            <person name="Yabe S."/>
        </authorList>
    </citation>
    <scope>NUCLEOTIDE SEQUENCE [LARGE SCALE GENOMIC DNA]</scope>
    <source>
        <strain evidence="3">Uno3</strain>
    </source>
</reference>
<feature type="transmembrane region" description="Helical" evidence="1">
    <location>
        <begin position="100"/>
        <end position="125"/>
    </location>
</feature>
<feature type="transmembrane region" description="Helical" evidence="1">
    <location>
        <begin position="178"/>
        <end position="201"/>
    </location>
</feature>
<protein>
    <recommendedName>
        <fullName evidence="4">DUF2232 domain-containing protein</fullName>
    </recommendedName>
</protein>
<gene>
    <name evidence="2" type="ORF">KTT_28520</name>
</gene>